<dbReference type="AlphaFoldDB" id="A0AAD5BKN3"/>
<gene>
    <name evidence="1" type="ORF">M8C21_019453</name>
</gene>
<name>A0AAD5BKN3_AMBAR</name>
<accession>A0AAD5BKN3</accession>
<dbReference type="Proteomes" id="UP001206925">
    <property type="component" value="Unassembled WGS sequence"/>
</dbReference>
<comment type="caution">
    <text evidence="1">The sequence shown here is derived from an EMBL/GenBank/DDBJ whole genome shotgun (WGS) entry which is preliminary data.</text>
</comment>
<sequence>NQRFELGPPGTVYAAAKVTVAMRTATMDEFIIIAVFPFDPNCDPNRNRPIDFTSVFEGSRAFQQSLKL</sequence>
<evidence type="ECO:0000313" key="2">
    <source>
        <dbReference type="Proteomes" id="UP001206925"/>
    </source>
</evidence>
<keyword evidence="2" id="KW-1185">Reference proteome</keyword>
<proteinExistence type="predicted"/>
<feature type="non-terminal residue" evidence="1">
    <location>
        <position position="68"/>
    </location>
</feature>
<evidence type="ECO:0000313" key="1">
    <source>
        <dbReference type="EMBL" id="KAI7724951.1"/>
    </source>
</evidence>
<reference evidence="1" key="1">
    <citation type="submission" date="2022-06" db="EMBL/GenBank/DDBJ databases">
        <title>Uncovering the hologenomic basis of an extraordinary plant invasion.</title>
        <authorList>
            <person name="Bieker V.C."/>
            <person name="Martin M.D."/>
            <person name="Gilbert T."/>
            <person name="Hodgins K."/>
            <person name="Battlay P."/>
            <person name="Petersen B."/>
            <person name="Wilson J."/>
        </authorList>
    </citation>
    <scope>NUCLEOTIDE SEQUENCE</scope>
    <source>
        <strain evidence="1">AA19_3_7</strain>
        <tissue evidence="1">Leaf</tissue>
    </source>
</reference>
<protein>
    <submittedName>
        <fullName evidence="1">Uncharacterized protein</fullName>
    </submittedName>
</protein>
<organism evidence="1 2">
    <name type="scientific">Ambrosia artemisiifolia</name>
    <name type="common">Common ragweed</name>
    <dbReference type="NCBI Taxonomy" id="4212"/>
    <lineage>
        <taxon>Eukaryota</taxon>
        <taxon>Viridiplantae</taxon>
        <taxon>Streptophyta</taxon>
        <taxon>Embryophyta</taxon>
        <taxon>Tracheophyta</taxon>
        <taxon>Spermatophyta</taxon>
        <taxon>Magnoliopsida</taxon>
        <taxon>eudicotyledons</taxon>
        <taxon>Gunneridae</taxon>
        <taxon>Pentapetalae</taxon>
        <taxon>asterids</taxon>
        <taxon>campanulids</taxon>
        <taxon>Asterales</taxon>
        <taxon>Asteraceae</taxon>
        <taxon>Asteroideae</taxon>
        <taxon>Heliantheae alliance</taxon>
        <taxon>Heliantheae</taxon>
        <taxon>Ambrosia</taxon>
    </lineage>
</organism>
<dbReference type="EMBL" id="JAMZMK010012117">
    <property type="protein sequence ID" value="KAI7724951.1"/>
    <property type="molecule type" value="Genomic_DNA"/>
</dbReference>